<dbReference type="PANTHER" id="PTHR43859:SF4">
    <property type="entry name" value="BUTANOATE--COA LIGASE AAE1-RELATED"/>
    <property type="match status" value="1"/>
</dbReference>
<dbReference type="NCBIfam" id="NF004837">
    <property type="entry name" value="PRK06187.1"/>
    <property type="match status" value="1"/>
</dbReference>
<evidence type="ECO:0000256" key="1">
    <source>
        <dbReference type="ARBA" id="ARBA00006432"/>
    </source>
</evidence>
<dbReference type="PANTHER" id="PTHR43859">
    <property type="entry name" value="ACYL-ACTIVATING ENZYME"/>
    <property type="match status" value="1"/>
</dbReference>
<proteinExistence type="inferred from homology"/>
<gene>
    <name evidence="7" type="ORF">ABXL37_15140</name>
</gene>
<dbReference type="InterPro" id="IPR025110">
    <property type="entry name" value="AMP-bd_C"/>
</dbReference>
<dbReference type="Gene3D" id="3.30.300.30">
    <property type="match status" value="1"/>
</dbReference>
<comment type="caution">
    <text evidence="7">The sequence shown here is derived from an EMBL/GenBank/DDBJ whole genome shotgun (WGS) entry which is preliminary data.</text>
</comment>
<dbReference type="Pfam" id="PF13193">
    <property type="entry name" value="AMP-binding_C"/>
    <property type="match status" value="1"/>
</dbReference>
<protein>
    <submittedName>
        <fullName evidence="7">Long-chain fatty acid--CoA ligase</fullName>
    </submittedName>
</protein>
<dbReference type="Pfam" id="PF00501">
    <property type="entry name" value="AMP-binding"/>
    <property type="match status" value="1"/>
</dbReference>
<evidence type="ECO:0000256" key="2">
    <source>
        <dbReference type="ARBA" id="ARBA00022598"/>
    </source>
</evidence>
<dbReference type="InterPro" id="IPR000873">
    <property type="entry name" value="AMP-dep_synth/lig_dom"/>
</dbReference>
<organism evidence="7 8">
    <name type="scientific">Burkholderia sola</name>
    <dbReference type="NCBI Taxonomy" id="2843302"/>
    <lineage>
        <taxon>Bacteria</taxon>
        <taxon>Pseudomonadati</taxon>
        <taxon>Pseudomonadota</taxon>
        <taxon>Betaproteobacteria</taxon>
        <taxon>Burkholderiales</taxon>
        <taxon>Burkholderiaceae</taxon>
        <taxon>Burkholderia</taxon>
        <taxon>Burkholderia cepacia complex</taxon>
    </lineage>
</organism>
<dbReference type="Proteomes" id="UP001548587">
    <property type="component" value="Unassembled WGS sequence"/>
</dbReference>
<evidence type="ECO:0000259" key="5">
    <source>
        <dbReference type="Pfam" id="PF00501"/>
    </source>
</evidence>
<dbReference type="GO" id="GO:0016874">
    <property type="term" value="F:ligase activity"/>
    <property type="evidence" value="ECO:0007669"/>
    <property type="project" value="UniProtKB-KW"/>
</dbReference>
<dbReference type="SUPFAM" id="SSF56801">
    <property type="entry name" value="Acetyl-CoA synthetase-like"/>
    <property type="match status" value="1"/>
</dbReference>
<evidence type="ECO:0000256" key="4">
    <source>
        <dbReference type="ARBA" id="ARBA00023098"/>
    </source>
</evidence>
<dbReference type="PROSITE" id="PS00455">
    <property type="entry name" value="AMP_BINDING"/>
    <property type="match status" value="1"/>
</dbReference>
<keyword evidence="4" id="KW-0443">Lipid metabolism</keyword>
<evidence type="ECO:0000313" key="8">
    <source>
        <dbReference type="Proteomes" id="UP001548587"/>
    </source>
</evidence>
<dbReference type="EMBL" id="JBEWCH010000008">
    <property type="protein sequence ID" value="MET1475590.1"/>
    <property type="molecule type" value="Genomic_DNA"/>
</dbReference>
<name>A0ABV2C960_9BURK</name>
<dbReference type="Gene3D" id="3.40.50.12780">
    <property type="entry name" value="N-terminal domain of ligase-like"/>
    <property type="match status" value="1"/>
</dbReference>
<keyword evidence="8" id="KW-1185">Reference proteome</keyword>
<keyword evidence="3" id="KW-0276">Fatty acid metabolism</keyword>
<keyword evidence="2 7" id="KW-0436">Ligase</keyword>
<dbReference type="InterPro" id="IPR045851">
    <property type="entry name" value="AMP-bd_C_sf"/>
</dbReference>
<sequence length="559" mass="61476">MMLHTMMNVPLTIGGILEHARRVHTNVEIVSRMPDRGWHRYTVGVFAERVGRLASMLCGRGLRVGDRVATLMWNHYAHLESYFAIPAAGGVTHTLNPRMPVDNLVFVANHGGARLLIVDEILLPVYESIRARTHFEQVIVVPFGTRVPTDERPGAWLDYEALIEAGRPEFRGVTADENRPVSICYTSGTSGQPKGVVYSHRALVLHAFCIALPDVFNLSMRQTLAPVVPMFHVNGWCLPFAALLTGARLVLPGPRLDAESLFELLAAEQVTLSAGVPSLWHGLIERLQGDDRARARLAPDLRLVVAGAACPAAMLAALDRLNIAATHAWGMTEISPVGAFGTLKPRLSEGASEQVFSRRLKQGMPLPFVDARIMTADGEAAWDGSTVGELQVRGPWVAARYHDLPASESWTEDGWLCTGDAAHIDNEGYVQIVDRMKDLIKSGGEWISSIELENALMGHPAVKEAAVVARAHPKWQERPVAYVTLRDGASATEQVLFDHLAVRFTRWWLPDAIEFIDEIPKTPTGKFQKMTLREHDAVRHATVRSGSSMVTINNGSSSF</sequence>
<dbReference type="RefSeq" id="WP_245170268.1">
    <property type="nucleotide sequence ID" value="NZ_JBEWCH010000008.1"/>
</dbReference>
<reference evidence="7 8" key="1">
    <citation type="submission" date="2024-06" db="EMBL/GenBank/DDBJ databases">
        <title>Burkholderia sola in Mexico.</title>
        <authorList>
            <person name="Estrada P."/>
        </authorList>
    </citation>
    <scope>NUCLEOTIDE SEQUENCE [LARGE SCALE GENOMIC DNA]</scope>
    <source>
        <strain evidence="7 8">CpTa8-5</strain>
    </source>
</reference>
<feature type="domain" description="AMP-dependent synthetase/ligase" evidence="5">
    <location>
        <begin position="27"/>
        <end position="401"/>
    </location>
</feature>
<evidence type="ECO:0000259" key="6">
    <source>
        <dbReference type="Pfam" id="PF13193"/>
    </source>
</evidence>
<feature type="domain" description="AMP-binding enzyme C-terminal" evidence="6">
    <location>
        <begin position="451"/>
        <end position="526"/>
    </location>
</feature>
<accession>A0ABV2C960</accession>
<dbReference type="CDD" id="cd12119">
    <property type="entry name" value="ttLC_FACS_AlkK_like"/>
    <property type="match status" value="1"/>
</dbReference>
<dbReference type="InterPro" id="IPR042099">
    <property type="entry name" value="ANL_N_sf"/>
</dbReference>
<comment type="similarity">
    <text evidence="1">Belongs to the ATP-dependent AMP-binding enzyme family.</text>
</comment>
<dbReference type="InterPro" id="IPR020845">
    <property type="entry name" value="AMP-binding_CS"/>
</dbReference>
<evidence type="ECO:0000256" key="3">
    <source>
        <dbReference type="ARBA" id="ARBA00022832"/>
    </source>
</evidence>
<evidence type="ECO:0000313" key="7">
    <source>
        <dbReference type="EMBL" id="MET1475590.1"/>
    </source>
</evidence>